<comment type="caution">
    <text evidence="2">The sequence shown here is derived from an EMBL/GenBank/DDBJ whole genome shotgun (WGS) entry which is preliminary data.</text>
</comment>
<dbReference type="AlphaFoldDB" id="A0AAD7WY57"/>
<feature type="compositionally biased region" description="Pro residues" evidence="1">
    <location>
        <begin position="103"/>
        <end position="116"/>
    </location>
</feature>
<dbReference type="EMBL" id="JAINUG010000019">
    <property type="protein sequence ID" value="KAJ8412529.1"/>
    <property type="molecule type" value="Genomic_DNA"/>
</dbReference>
<feature type="region of interest" description="Disordered" evidence="1">
    <location>
        <begin position="1"/>
        <end position="116"/>
    </location>
</feature>
<evidence type="ECO:0000313" key="3">
    <source>
        <dbReference type="Proteomes" id="UP001221898"/>
    </source>
</evidence>
<organism evidence="2 3">
    <name type="scientific">Aldrovandia affinis</name>
    <dbReference type="NCBI Taxonomy" id="143900"/>
    <lineage>
        <taxon>Eukaryota</taxon>
        <taxon>Metazoa</taxon>
        <taxon>Chordata</taxon>
        <taxon>Craniata</taxon>
        <taxon>Vertebrata</taxon>
        <taxon>Euteleostomi</taxon>
        <taxon>Actinopterygii</taxon>
        <taxon>Neopterygii</taxon>
        <taxon>Teleostei</taxon>
        <taxon>Notacanthiformes</taxon>
        <taxon>Halosauridae</taxon>
        <taxon>Aldrovandia</taxon>
    </lineage>
</organism>
<gene>
    <name evidence="2" type="ORF">AAFF_G00128650</name>
</gene>
<evidence type="ECO:0000256" key="1">
    <source>
        <dbReference type="SAM" id="MobiDB-lite"/>
    </source>
</evidence>
<protein>
    <submittedName>
        <fullName evidence="2">Uncharacterized protein</fullName>
    </submittedName>
</protein>
<name>A0AAD7WY57_9TELE</name>
<accession>A0AAD7WY57</accession>
<sequence>MYDNPLKQEMGGDQAQLKSLQSARPIWPPARCRPLGGPGNDTEKHNKSHRSKRTARPRQGATYRCRSSGGNAGRREGRGCRGGLAEWSGDARRENAHAYVASPPLPPPTPTAPSPP</sequence>
<dbReference type="Proteomes" id="UP001221898">
    <property type="component" value="Unassembled WGS sequence"/>
</dbReference>
<evidence type="ECO:0000313" key="2">
    <source>
        <dbReference type="EMBL" id="KAJ8412529.1"/>
    </source>
</evidence>
<reference evidence="2" key="1">
    <citation type="journal article" date="2023" name="Science">
        <title>Genome structures resolve the early diversification of teleost fishes.</title>
        <authorList>
            <person name="Parey E."/>
            <person name="Louis A."/>
            <person name="Montfort J."/>
            <person name="Bouchez O."/>
            <person name="Roques C."/>
            <person name="Iampietro C."/>
            <person name="Lluch J."/>
            <person name="Castinel A."/>
            <person name="Donnadieu C."/>
            <person name="Desvignes T."/>
            <person name="Floi Bucao C."/>
            <person name="Jouanno E."/>
            <person name="Wen M."/>
            <person name="Mejri S."/>
            <person name="Dirks R."/>
            <person name="Jansen H."/>
            <person name="Henkel C."/>
            <person name="Chen W.J."/>
            <person name="Zahm M."/>
            <person name="Cabau C."/>
            <person name="Klopp C."/>
            <person name="Thompson A.W."/>
            <person name="Robinson-Rechavi M."/>
            <person name="Braasch I."/>
            <person name="Lecointre G."/>
            <person name="Bobe J."/>
            <person name="Postlethwait J.H."/>
            <person name="Berthelot C."/>
            <person name="Roest Crollius H."/>
            <person name="Guiguen Y."/>
        </authorList>
    </citation>
    <scope>NUCLEOTIDE SEQUENCE</scope>
    <source>
        <strain evidence="2">NC1722</strain>
    </source>
</reference>
<keyword evidence="3" id="KW-1185">Reference proteome</keyword>
<proteinExistence type="predicted"/>
<feature type="compositionally biased region" description="Basic residues" evidence="1">
    <location>
        <begin position="46"/>
        <end position="56"/>
    </location>
</feature>